<reference evidence="1" key="1">
    <citation type="submission" date="2009-07" db="EMBL/GenBank/DDBJ databases">
        <authorList>
            <consortium name="US DOE Joint Genome Institute (JGI-PGF)"/>
            <person name="Lucas S."/>
            <person name="Copeland A."/>
            <person name="Lapidus A."/>
            <person name="Glavina del Rio T."/>
            <person name="Tice H."/>
            <person name="Bruce D."/>
            <person name="Goodwin L."/>
            <person name="Pitluck S."/>
            <person name="Larimer F."/>
            <person name="Land M.L."/>
            <person name="Mouttaki H."/>
            <person name="He Z."/>
            <person name="Zhou J."/>
            <person name="Hemme C.L."/>
        </authorList>
    </citation>
    <scope>NUCLEOTIDE SEQUENCE [LARGE SCALE GENOMIC DNA]</scope>
    <source>
        <strain evidence="1">DSM 2782</strain>
    </source>
</reference>
<name>F1TEG0_9FIRM</name>
<sequence length="102" mass="12028">MKIPEKVRIGYMDYDVIQTENNLCLEGRECLGIIHYEDAKIELNTNRNIQKQQQAFLHEVVHGIVRDRGIEWGENNELYTDEIAKGIYCLIRDNPEIFKECE</sequence>
<dbReference type="eggNOG" id="ENOG5033920">
    <property type="taxonomic scope" value="Bacteria"/>
</dbReference>
<proteinExistence type="predicted"/>
<dbReference type="EMBL" id="ACXX02000009">
    <property type="protein sequence ID" value="EGD47126.1"/>
    <property type="molecule type" value="Genomic_DNA"/>
</dbReference>
<dbReference type="Proteomes" id="UP000003860">
    <property type="component" value="Unassembled WGS sequence"/>
</dbReference>
<evidence type="ECO:0000313" key="1">
    <source>
        <dbReference type="EMBL" id="EGD47126.1"/>
    </source>
</evidence>
<gene>
    <name evidence="1" type="ORF">Cpap_1518</name>
</gene>
<organism evidence="1 2">
    <name type="scientific">Ruminiclostridium papyrosolvens DSM 2782</name>
    <dbReference type="NCBI Taxonomy" id="588581"/>
    <lineage>
        <taxon>Bacteria</taxon>
        <taxon>Bacillati</taxon>
        <taxon>Bacillota</taxon>
        <taxon>Clostridia</taxon>
        <taxon>Eubacteriales</taxon>
        <taxon>Oscillospiraceae</taxon>
        <taxon>Ruminiclostridium</taxon>
    </lineage>
</organism>
<dbReference type="OrthoDB" id="1757733at2"/>
<dbReference type="STRING" id="588581.Cpap_1518"/>
<reference evidence="1" key="2">
    <citation type="submission" date="2011-01" db="EMBL/GenBank/DDBJ databases">
        <title>The Non-contiguous Finished genome of Clostridium papyrosolvens.</title>
        <authorList>
            <person name="Lucas S."/>
            <person name="Copeland A."/>
            <person name="Lapidus A."/>
            <person name="Cheng J.-F."/>
            <person name="Goodwin L."/>
            <person name="Pitluck S."/>
            <person name="Misra M."/>
            <person name="Chertkov O."/>
            <person name="Detter J.C."/>
            <person name="Han C."/>
            <person name="Tapia R."/>
            <person name="Land M."/>
            <person name="Hauser L."/>
            <person name="Kyrpides N."/>
            <person name="Ivanova N."/>
            <person name="Pagani I."/>
            <person name="Mouttaki H."/>
            <person name="He Z."/>
            <person name="Zhou J."/>
            <person name="Hemme C.L."/>
            <person name="Woyke T."/>
        </authorList>
    </citation>
    <scope>NUCLEOTIDE SEQUENCE [LARGE SCALE GENOMIC DNA]</scope>
    <source>
        <strain evidence="1">DSM 2782</strain>
    </source>
</reference>
<accession>F1TEG0</accession>
<protein>
    <submittedName>
        <fullName evidence="1">Phage protein</fullName>
    </submittedName>
</protein>
<dbReference type="AlphaFoldDB" id="F1TEG0"/>
<dbReference type="RefSeq" id="WP_004620158.1">
    <property type="nucleotide sequence ID" value="NZ_ACXX02000009.1"/>
</dbReference>
<keyword evidence="2" id="KW-1185">Reference proteome</keyword>
<evidence type="ECO:0000313" key="2">
    <source>
        <dbReference type="Proteomes" id="UP000003860"/>
    </source>
</evidence>
<comment type="caution">
    <text evidence="1">The sequence shown here is derived from an EMBL/GenBank/DDBJ whole genome shotgun (WGS) entry which is preliminary data.</text>
</comment>